<name>A0A8S4QU21_9NEOP</name>
<dbReference type="InterPro" id="IPR036397">
    <property type="entry name" value="RNaseH_sf"/>
</dbReference>
<dbReference type="Proteomes" id="UP000838756">
    <property type="component" value="Unassembled WGS sequence"/>
</dbReference>
<comment type="caution">
    <text evidence="1">The sequence shown here is derived from an EMBL/GenBank/DDBJ whole genome shotgun (WGS) entry which is preliminary data.</text>
</comment>
<dbReference type="EMBL" id="CAKXAJ010018845">
    <property type="protein sequence ID" value="CAH2217948.1"/>
    <property type="molecule type" value="Genomic_DNA"/>
</dbReference>
<evidence type="ECO:0000313" key="2">
    <source>
        <dbReference type="Proteomes" id="UP000838756"/>
    </source>
</evidence>
<evidence type="ECO:0000313" key="1">
    <source>
        <dbReference type="EMBL" id="CAH2217948.1"/>
    </source>
</evidence>
<sequence length="171" mass="18788">MLNSKVSGIDININSDSQAVLKALAKYTTSSKILQDCHNALQTITQSLRWMDGGHNRNLGNDTTDELARLATSLKVVGPEPIIPIPFREYKTWLHKKTQSSHSELWINGITDSPLCRACMEADETPTHVLLQCRGVEEQRAAYLGCPASLPEALGDLGGLLSFWSELGVLE</sequence>
<dbReference type="SUPFAM" id="SSF53098">
    <property type="entry name" value="Ribonuclease H-like"/>
    <property type="match status" value="1"/>
</dbReference>
<gene>
    <name evidence="1" type="primary">jg27759</name>
    <name evidence="1" type="ORF">PAEG_LOCUS5824</name>
</gene>
<protein>
    <submittedName>
        <fullName evidence="1">Jg27759 protein</fullName>
    </submittedName>
</protein>
<organism evidence="1 2">
    <name type="scientific">Pararge aegeria aegeria</name>
    <dbReference type="NCBI Taxonomy" id="348720"/>
    <lineage>
        <taxon>Eukaryota</taxon>
        <taxon>Metazoa</taxon>
        <taxon>Ecdysozoa</taxon>
        <taxon>Arthropoda</taxon>
        <taxon>Hexapoda</taxon>
        <taxon>Insecta</taxon>
        <taxon>Pterygota</taxon>
        <taxon>Neoptera</taxon>
        <taxon>Endopterygota</taxon>
        <taxon>Lepidoptera</taxon>
        <taxon>Glossata</taxon>
        <taxon>Ditrysia</taxon>
        <taxon>Papilionoidea</taxon>
        <taxon>Nymphalidae</taxon>
        <taxon>Satyrinae</taxon>
        <taxon>Satyrini</taxon>
        <taxon>Parargina</taxon>
        <taxon>Pararge</taxon>
    </lineage>
</organism>
<dbReference type="OrthoDB" id="5419617at2759"/>
<proteinExistence type="predicted"/>
<dbReference type="InterPro" id="IPR012337">
    <property type="entry name" value="RNaseH-like_sf"/>
</dbReference>
<reference evidence="1" key="1">
    <citation type="submission" date="2022-03" db="EMBL/GenBank/DDBJ databases">
        <authorList>
            <person name="Lindestad O."/>
        </authorList>
    </citation>
    <scope>NUCLEOTIDE SEQUENCE</scope>
</reference>
<dbReference type="Gene3D" id="3.30.420.10">
    <property type="entry name" value="Ribonuclease H-like superfamily/Ribonuclease H"/>
    <property type="match status" value="1"/>
</dbReference>
<accession>A0A8S4QU21</accession>
<dbReference type="AlphaFoldDB" id="A0A8S4QU21"/>
<dbReference type="GO" id="GO:0003676">
    <property type="term" value="F:nucleic acid binding"/>
    <property type="evidence" value="ECO:0007669"/>
    <property type="project" value="InterPro"/>
</dbReference>
<keyword evidence="2" id="KW-1185">Reference proteome</keyword>